<proteinExistence type="predicted"/>
<feature type="domain" description="Ancillary SecYEG translocon subunit/Cell division coordinator CpoB TPR" evidence="3">
    <location>
        <begin position="29"/>
        <end position="136"/>
    </location>
</feature>
<dbReference type="InterPro" id="IPR018704">
    <property type="entry name" value="SecYEG/CpoB_TPR"/>
</dbReference>
<name>A0ABV7YYB8_9BACT</name>
<dbReference type="SUPFAM" id="SSF48452">
    <property type="entry name" value="TPR-like"/>
    <property type="match status" value="1"/>
</dbReference>
<evidence type="ECO:0000256" key="1">
    <source>
        <dbReference type="PROSITE-ProRule" id="PRU00339"/>
    </source>
</evidence>
<accession>A0ABV7YYB8</accession>
<dbReference type="PROSITE" id="PS50005">
    <property type="entry name" value="TPR"/>
    <property type="match status" value="1"/>
</dbReference>
<keyword evidence="1" id="KW-0802">TPR repeat</keyword>
<evidence type="ECO:0000259" key="3">
    <source>
        <dbReference type="Pfam" id="PF09976"/>
    </source>
</evidence>
<dbReference type="Pfam" id="PF09976">
    <property type="entry name" value="TPR_21"/>
    <property type="match status" value="1"/>
</dbReference>
<evidence type="ECO:0000256" key="2">
    <source>
        <dbReference type="SAM" id="Phobius"/>
    </source>
</evidence>
<gene>
    <name evidence="4" type="ORF">ACFOOI_13035</name>
</gene>
<protein>
    <submittedName>
        <fullName evidence="4">Tol-pal system YbgF family protein</fullName>
    </submittedName>
</protein>
<feature type="transmembrane region" description="Helical" evidence="2">
    <location>
        <begin position="35"/>
        <end position="56"/>
    </location>
</feature>
<keyword evidence="5" id="KW-1185">Reference proteome</keyword>
<dbReference type="Gene3D" id="1.25.40.10">
    <property type="entry name" value="Tetratricopeptide repeat domain"/>
    <property type="match status" value="1"/>
</dbReference>
<feature type="repeat" description="TPR" evidence="1">
    <location>
        <begin position="142"/>
        <end position="175"/>
    </location>
</feature>
<reference evidence="5" key="1">
    <citation type="journal article" date="2019" name="Int. J. Syst. Evol. Microbiol.">
        <title>The Global Catalogue of Microorganisms (GCM) 10K type strain sequencing project: providing services to taxonomists for standard genome sequencing and annotation.</title>
        <authorList>
            <consortium name="The Broad Institute Genomics Platform"/>
            <consortium name="The Broad Institute Genome Sequencing Center for Infectious Disease"/>
            <person name="Wu L."/>
            <person name="Ma J."/>
        </authorList>
    </citation>
    <scope>NUCLEOTIDE SEQUENCE [LARGE SCALE GENOMIC DNA]</scope>
    <source>
        <strain evidence="5">CECT 7956</strain>
    </source>
</reference>
<comment type="caution">
    <text evidence="4">The sequence shown here is derived from an EMBL/GenBank/DDBJ whole genome shotgun (WGS) entry which is preliminary data.</text>
</comment>
<dbReference type="InterPro" id="IPR011990">
    <property type="entry name" value="TPR-like_helical_dom_sf"/>
</dbReference>
<keyword evidence="2" id="KW-1133">Transmembrane helix</keyword>
<dbReference type="InterPro" id="IPR019734">
    <property type="entry name" value="TPR_rpt"/>
</dbReference>
<keyword evidence="2" id="KW-0812">Transmembrane</keyword>
<dbReference type="Proteomes" id="UP001595616">
    <property type="component" value="Unassembled WGS sequence"/>
</dbReference>
<keyword evidence="2" id="KW-0472">Membrane</keyword>
<evidence type="ECO:0000313" key="4">
    <source>
        <dbReference type="EMBL" id="MFC3811579.1"/>
    </source>
</evidence>
<dbReference type="Pfam" id="PF13174">
    <property type="entry name" value="TPR_6"/>
    <property type="match status" value="1"/>
</dbReference>
<sequence>MAKKDNSGIEIIESADALKKEFFKAEGFLEKNSKLLTIVGGGLLAIVALYFGYNYYTQTQEKEAQTALYDAVFSFEADSLNAALKGQGGNEGLLSVADNFGSTKAGKLANLYAGIALMNQSKFKEAIERLDKFSSSDEVVQGKAYALIGDCYMETKATQDAITYYKKAVDFKPNKFATPGYMMKLATAYTEAKDSKGALDVYASIIEQYPASQEVVMAKKYKSRLEAEAGE</sequence>
<organism evidence="4 5">
    <name type="scientific">Lacihabitans lacunae</name>
    <dbReference type="NCBI Taxonomy" id="1028214"/>
    <lineage>
        <taxon>Bacteria</taxon>
        <taxon>Pseudomonadati</taxon>
        <taxon>Bacteroidota</taxon>
        <taxon>Cytophagia</taxon>
        <taxon>Cytophagales</taxon>
        <taxon>Leadbetterellaceae</taxon>
        <taxon>Lacihabitans</taxon>
    </lineage>
</organism>
<dbReference type="SMART" id="SM00028">
    <property type="entry name" value="TPR"/>
    <property type="match status" value="2"/>
</dbReference>
<evidence type="ECO:0000313" key="5">
    <source>
        <dbReference type="Proteomes" id="UP001595616"/>
    </source>
</evidence>
<dbReference type="RefSeq" id="WP_379838416.1">
    <property type="nucleotide sequence ID" value="NZ_JBHRYQ010000001.1"/>
</dbReference>
<dbReference type="EMBL" id="JBHRYQ010000001">
    <property type="protein sequence ID" value="MFC3811579.1"/>
    <property type="molecule type" value="Genomic_DNA"/>
</dbReference>